<name>A0A1Y6CES8_9NEIS</name>
<dbReference type="Proteomes" id="UP000192920">
    <property type="component" value="Unassembled WGS sequence"/>
</dbReference>
<dbReference type="InterPro" id="IPR011109">
    <property type="entry name" value="DNA_bind_recombinase_dom"/>
</dbReference>
<keyword evidence="1" id="KW-0238">DNA-binding</keyword>
<evidence type="ECO:0000259" key="5">
    <source>
        <dbReference type="PROSITE" id="PS51737"/>
    </source>
</evidence>
<protein>
    <submittedName>
        <fullName evidence="6">Site-specific DNA recombinase</fullName>
    </submittedName>
</protein>
<dbReference type="InterPro" id="IPR038109">
    <property type="entry name" value="DNA_bind_recomb_sf"/>
</dbReference>
<evidence type="ECO:0000256" key="1">
    <source>
        <dbReference type="ARBA" id="ARBA00023125"/>
    </source>
</evidence>
<feature type="domain" description="Resolvase/invertase-type recombinase catalytic" evidence="4">
    <location>
        <begin position="5"/>
        <end position="165"/>
    </location>
</feature>
<proteinExistence type="predicted"/>
<gene>
    <name evidence="6" type="ORF">SAMN02745746_03761</name>
</gene>
<evidence type="ECO:0000256" key="2">
    <source>
        <dbReference type="ARBA" id="ARBA00023172"/>
    </source>
</evidence>
<dbReference type="AlphaFoldDB" id="A0A1Y6CES8"/>
<evidence type="ECO:0000313" key="7">
    <source>
        <dbReference type="Proteomes" id="UP000192920"/>
    </source>
</evidence>
<dbReference type="PROSITE" id="PS51737">
    <property type="entry name" value="RECOMBINASE_DNA_BIND"/>
    <property type="match status" value="1"/>
</dbReference>
<organism evidence="6 7">
    <name type="scientific">Pseudogulbenkiania subflava DSM 22618</name>
    <dbReference type="NCBI Taxonomy" id="1123014"/>
    <lineage>
        <taxon>Bacteria</taxon>
        <taxon>Pseudomonadati</taxon>
        <taxon>Pseudomonadota</taxon>
        <taxon>Betaproteobacteria</taxon>
        <taxon>Neisseriales</taxon>
        <taxon>Chromobacteriaceae</taxon>
        <taxon>Pseudogulbenkiania</taxon>
    </lineage>
</organism>
<evidence type="ECO:0000259" key="4">
    <source>
        <dbReference type="PROSITE" id="PS51736"/>
    </source>
</evidence>
<evidence type="ECO:0000256" key="3">
    <source>
        <dbReference type="SAM" id="Coils"/>
    </source>
</evidence>
<dbReference type="EMBL" id="FXAG01000028">
    <property type="protein sequence ID" value="SMF52375.1"/>
    <property type="molecule type" value="Genomic_DNA"/>
</dbReference>
<dbReference type="PROSITE" id="PS51736">
    <property type="entry name" value="RECOMBINASES_3"/>
    <property type="match status" value="1"/>
</dbReference>
<feature type="domain" description="Recombinase" evidence="5">
    <location>
        <begin position="176"/>
        <end position="298"/>
    </location>
</feature>
<dbReference type="CDD" id="cd00338">
    <property type="entry name" value="Ser_Recombinase"/>
    <property type="match status" value="1"/>
</dbReference>
<dbReference type="SMART" id="SM00857">
    <property type="entry name" value="Resolvase"/>
    <property type="match status" value="1"/>
</dbReference>
<accession>A0A1Y6CES8</accession>
<sequence>MKNTRVYSYRRFSSGRQASGHSLERQSEAARRWCAERGFTLDNELVLADLGVSAYTGDNATRGALSAFLTAAEAGRVPKGSILLLESLDRLTRTAIPEAVGLLTSIVRAGIRVVSMIDGQEWNNENINDTTNFLVSVLLFARAHEESATKAKRVSAAFQKKRTAGLAVVSTKHGPGWANPSQDMSHWMLDEEKAEAVKRTFELAANGLGGIAIARIANQEGWDYPWRVKKSTTGIWEHTTISRLLRDRRVLGEWQPHRMVAGRLTPDGDVVQDYFPRVISDELWHKVQASLVGRPGPKRMHGITADIFAGLLFCRCGKKMERKAPSGRGVGRYYCLGRKAGLTECPSLPEPILLGPVLSGLAQMEQDAFKQDSAATAAREALALAEAKAADAQEKADRLLAAIEDGGHNDFILQRLATIQKEKNEAVEAALAAKEKLASLPIQGRTFGEDLARQAHDAVADKEAGEIRHKLAMAIASVVQRIDWHGRIVMIKTHSGNGIAINPPAELLEKRLKRKATGVRP</sequence>
<dbReference type="SUPFAM" id="SSF53041">
    <property type="entry name" value="Resolvase-like"/>
    <property type="match status" value="1"/>
</dbReference>
<keyword evidence="7" id="KW-1185">Reference proteome</keyword>
<dbReference type="RefSeq" id="WP_085277754.1">
    <property type="nucleotide sequence ID" value="NZ_FXAG01000028.1"/>
</dbReference>
<keyword evidence="2" id="KW-0233">DNA recombination</keyword>
<dbReference type="Gene3D" id="3.90.1750.20">
    <property type="entry name" value="Putative Large Serine Recombinase, Chain B, Domain 2"/>
    <property type="match status" value="1"/>
</dbReference>
<dbReference type="GO" id="GO:0000150">
    <property type="term" value="F:DNA strand exchange activity"/>
    <property type="evidence" value="ECO:0007669"/>
    <property type="project" value="InterPro"/>
</dbReference>
<dbReference type="GO" id="GO:0003677">
    <property type="term" value="F:DNA binding"/>
    <property type="evidence" value="ECO:0007669"/>
    <property type="project" value="UniProtKB-KW"/>
</dbReference>
<reference evidence="7" key="1">
    <citation type="submission" date="2017-04" db="EMBL/GenBank/DDBJ databases">
        <authorList>
            <person name="Varghese N."/>
            <person name="Submissions S."/>
        </authorList>
    </citation>
    <scope>NUCLEOTIDE SEQUENCE [LARGE SCALE GENOMIC DNA]</scope>
    <source>
        <strain evidence="7">DSM 22618</strain>
    </source>
</reference>
<dbReference type="InterPro" id="IPR006119">
    <property type="entry name" value="Resolv_N"/>
</dbReference>
<keyword evidence="3" id="KW-0175">Coiled coil</keyword>
<dbReference type="InterPro" id="IPR050639">
    <property type="entry name" value="SSR_resolvase"/>
</dbReference>
<dbReference type="STRING" id="1123014.SAMN02745746_03761"/>
<feature type="coiled-coil region" evidence="3">
    <location>
        <begin position="375"/>
        <end position="436"/>
    </location>
</feature>
<dbReference type="Gene3D" id="3.40.50.1390">
    <property type="entry name" value="Resolvase, N-terminal catalytic domain"/>
    <property type="match status" value="1"/>
</dbReference>
<evidence type="ECO:0000313" key="6">
    <source>
        <dbReference type="EMBL" id="SMF52375.1"/>
    </source>
</evidence>
<dbReference type="Pfam" id="PF07508">
    <property type="entry name" value="Recombinase"/>
    <property type="match status" value="1"/>
</dbReference>
<dbReference type="PANTHER" id="PTHR30461">
    <property type="entry name" value="DNA-INVERTASE FROM LAMBDOID PROPHAGE"/>
    <property type="match status" value="1"/>
</dbReference>
<dbReference type="PANTHER" id="PTHR30461:SF2">
    <property type="entry name" value="SERINE RECOMBINASE PINE-RELATED"/>
    <property type="match status" value="1"/>
</dbReference>
<dbReference type="InterPro" id="IPR036162">
    <property type="entry name" value="Resolvase-like_N_sf"/>
</dbReference>
<dbReference type="Pfam" id="PF00239">
    <property type="entry name" value="Resolvase"/>
    <property type="match status" value="1"/>
</dbReference>